<protein>
    <recommendedName>
        <fullName evidence="4">RING-type E3 ubiquitin transferase</fullName>
    </recommendedName>
</protein>
<evidence type="ECO:0000313" key="2">
    <source>
        <dbReference type="EMBL" id="SFD42304.1"/>
    </source>
</evidence>
<dbReference type="EMBL" id="FOMI01000014">
    <property type="protein sequence ID" value="SFD42304.1"/>
    <property type="molecule type" value="Genomic_DNA"/>
</dbReference>
<keyword evidence="1" id="KW-1133">Transmembrane helix</keyword>
<proteinExistence type="predicted"/>
<dbReference type="Proteomes" id="UP000199439">
    <property type="component" value="Unassembled WGS sequence"/>
</dbReference>
<sequence length="230" mass="26453">MSALYIVIIAVTLFSILAYLIYYYSPKTIILRRLKNLPNQRIGSLKTKTYSKIEGKALQIDTPLIAPLSKRKCVFYKMVIQKKVRSGKNSRWKTIVNEEKIQDFFIEKTGERLVVLPTTNPKNYYDYLVTDKTASSGLFKELTPEFEAVLQSYNIKSDTLFGFKRQLRYKESIVEVGERIVVAGYVTWEKLDNPVKDYNYSNIAAIRANGKDKILITDSPAAHKPKHGRL</sequence>
<dbReference type="OrthoDB" id="1116096at2"/>
<evidence type="ECO:0008006" key="4">
    <source>
        <dbReference type="Google" id="ProtNLM"/>
    </source>
</evidence>
<gene>
    <name evidence="2" type="ORF">SAMN04487987_1149</name>
</gene>
<reference evidence="3" key="1">
    <citation type="submission" date="2016-10" db="EMBL/GenBank/DDBJ databases">
        <authorList>
            <person name="Varghese N."/>
            <person name="Submissions S."/>
        </authorList>
    </citation>
    <scope>NUCLEOTIDE SEQUENCE [LARGE SCALE GENOMIC DNA]</scope>
    <source>
        <strain evidence="3">DSM 25730</strain>
    </source>
</reference>
<keyword evidence="1" id="KW-0812">Transmembrane</keyword>
<organism evidence="2 3">
    <name type="scientific">Algibacter pectinivorans</name>
    <dbReference type="NCBI Taxonomy" id="870482"/>
    <lineage>
        <taxon>Bacteria</taxon>
        <taxon>Pseudomonadati</taxon>
        <taxon>Bacteroidota</taxon>
        <taxon>Flavobacteriia</taxon>
        <taxon>Flavobacteriales</taxon>
        <taxon>Flavobacteriaceae</taxon>
        <taxon>Algibacter</taxon>
    </lineage>
</organism>
<evidence type="ECO:0000256" key="1">
    <source>
        <dbReference type="SAM" id="Phobius"/>
    </source>
</evidence>
<accession>A0A1I1S6W0</accession>
<name>A0A1I1S6W0_9FLAO</name>
<dbReference type="RefSeq" id="WP_092853877.1">
    <property type="nucleotide sequence ID" value="NZ_FOMI01000014.1"/>
</dbReference>
<feature type="transmembrane region" description="Helical" evidence="1">
    <location>
        <begin position="6"/>
        <end position="25"/>
    </location>
</feature>
<dbReference type="STRING" id="870482.SAMN04487987_1149"/>
<evidence type="ECO:0000313" key="3">
    <source>
        <dbReference type="Proteomes" id="UP000199439"/>
    </source>
</evidence>
<keyword evidence="1" id="KW-0472">Membrane</keyword>
<dbReference type="AlphaFoldDB" id="A0A1I1S6W0"/>
<keyword evidence="3" id="KW-1185">Reference proteome</keyword>